<reference evidence="2" key="1">
    <citation type="submission" date="2021-05" db="EMBL/GenBank/DDBJ databases">
        <authorList>
            <person name="Alioto T."/>
            <person name="Alioto T."/>
            <person name="Gomez Garrido J."/>
        </authorList>
    </citation>
    <scope>NUCLEOTIDE SEQUENCE</scope>
</reference>
<dbReference type="AlphaFoldDB" id="A0A8D8K551"/>
<dbReference type="EMBL" id="HBUE01206891">
    <property type="protein sequence ID" value="CAG6532453.1"/>
    <property type="molecule type" value="Transcribed_RNA"/>
</dbReference>
<feature type="signal peptide" evidence="1">
    <location>
        <begin position="1"/>
        <end position="18"/>
    </location>
</feature>
<proteinExistence type="predicted"/>
<evidence type="ECO:0000313" key="2">
    <source>
        <dbReference type="EMBL" id="CAG6584325.1"/>
    </source>
</evidence>
<accession>A0A8D8K551</accession>
<name>A0A8D8K551_CULPI</name>
<evidence type="ECO:0000256" key="1">
    <source>
        <dbReference type="SAM" id="SignalP"/>
    </source>
</evidence>
<dbReference type="EMBL" id="HBUE01313196">
    <property type="protein sequence ID" value="CAG6584325.1"/>
    <property type="molecule type" value="Transcribed_RNA"/>
</dbReference>
<protein>
    <submittedName>
        <fullName evidence="2">(northern house mosquito) hypothetical protein</fullName>
    </submittedName>
</protein>
<sequence length="129" mass="13628">MPMAPVVIVAVLRSDVLFVDLVLERGDDGEVDYLRYGVVVPVSGPLFVAFFLDDSRWECWRGSPVDVESRPAEPVHAVATAVTQGETIFVLDIGVVAEVFAHVVADDAVVGVAGAAVGSFASTVDAIQQ</sequence>
<feature type="chain" id="PRO_5036261192" evidence="1">
    <location>
        <begin position="19"/>
        <end position="129"/>
    </location>
</feature>
<keyword evidence="1" id="KW-0732">Signal</keyword>
<organism evidence="2">
    <name type="scientific">Culex pipiens</name>
    <name type="common">House mosquito</name>
    <dbReference type="NCBI Taxonomy" id="7175"/>
    <lineage>
        <taxon>Eukaryota</taxon>
        <taxon>Metazoa</taxon>
        <taxon>Ecdysozoa</taxon>
        <taxon>Arthropoda</taxon>
        <taxon>Hexapoda</taxon>
        <taxon>Insecta</taxon>
        <taxon>Pterygota</taxon>
        <taxon>Neoptera</taxon>
        <taxon>Endopterygota</taxon>
        <taxon>Diptera</taxon>
        <taxon>Nematocera</taxon>
        <taxon>Culicoidea</taxon>
        <taxon>Culicidae</taxon>
        <taxon>Culicinae</taxon>
        <taxon>Culicini</taxon>
        <taxon>Culex</taxon>
        <taxon>Culex</taxon>
    </lineage>
</organism>